<comment type="caution">
    <text evidence="1">The sequence shown here is derived from an EMBL/GenBank/DDBJ whole genome shotgun (WGS) entry which is preliminary data.</text>
</comment>
<gene>
    <name evidence="1" type="ORF">DU000_03195</name>
</gene>
<keyword evidence="2" id="KW-1185">Reference proteome</keyword>
<name>A0A368L7Q0_9BURK</name>
<protein>
    <submittedName>
        <fullName evidence="1">Uncharacterized protein</fullName>
    </submittedName>
</protein>
<dbReference type="EMBL" id="QPGB01000001">
    <property type="protein sequence ID" value="RCS59728.1"/>
    <property type="molecule type" value="Genomic_DNA"/>
</dbReference>
<proteinExistence type="predicted"/>
<organism evidence="1 2">
    <name type="scientific">Parvibium lacunae</name>
    <dbReference type="NCBI Taxonomy" id="1888893"/>
    <lineage>
        <taxon>Bacteria</taxon>
        <taxon>Pseudomonadati</taxon>
        <taxon>Pseudomonadota</taxon>
        <taxon>Betaproteobacteria</taxon>
        <taxon>Burkholderiales</taxon>
        <taxon>Alcaligenaceae</taxon>
        <taxon>Parvibium</taxon>
    </lineage>
</organism>
<evidence type="ECO:0000313" key="1">
    <source>
        <dbReference type="EMBL" id="RCS59728.1"/>
    </source>
</evidence>
<evidence type="ECO:0000313" key="2">
    <source>
        <dbReference type="Proteomes" id="UP000252357"/>
    </source>
</evidence>
<accession>A0A368L7Q0</accession>
<dbReference type="Proteomes" id="UP000252357">
    <property type="component" value="Unassembled WGS sequence"/>
</dbReference>
<dbReference type="AlphaFoldDB" id="A0A368L7Q0"/>
<reference evidence="1 2" key="1">
    <citation type="journal article" date="2018" name="Int. J. Syst. Evol. Microbiol.">
        <title>Parvibium lacunae gen. nov., sp. nov., a new member of the family Alcaligenaceae isolated from a freshwater pond.</title>
        <authorList>
            <person name="Chen W.M."/>
            <person name="Xie P.B."/>
            <person name="Hsu M.Y."/>
            <person name="Sheu S.Y."/>
        </authorList>
    </citation>
    <scope>NUCLEOTIDE SEQUENCE [LARGE SCALE GENOMIC DNA]</scope>
    <source>
        <strain evidence="1 2">KMB9</strain>
    </source>
</reference>
<sequence>MFVPGNSVPASHVPIESLEAHETDKFVAGLCKDYQNLLTQVYRKGYGARAAASMLGISSATFAERERQIQWLWDNQRSQVQEARYAYVKKRLAT</sequence>